<sequence length="101" mass="10813">MSTIKGKLQYLVGLPSYRNLEDSGVAAGYQVWVRTPDRVRPGDGVDYDQAPTEHLPPSPTSMVREVLGERRPSGWVRGGARPGGAARAGLRRGTAGRAAAR</sequence>
<organism evidence="2 3">
    <name type="scientific">Streptomyces fulvorobeus</name>
    <dbReference type="NCBI Taxonomy" id="284028"/>
    <lineage>
        <taxon>Bacteria</taxon>
        <taxon>Bacillati</taxon>
        <taxon>Actinomycetota</taxon>
        <taxon>Actinomycetes</taxon>
        <taxon>Kitasatosporales</taxon>
        <taxon>Streptomycetaceae</taxon>
        <taxon>Streptomyces</taxon>
    </lineage>
</organism>
<evidence type="ECO:0000256" key="1">
    <source>
        <dbReference type="SAM" id="MobiDB-lite"/>
    </source>
</evidence>
<feature type="compositionally biased region" description="Low complexity" evidence="1">
    <location>
        <begin position="83"/>
        <end position="101"/>
    </location>
</feature>
<gene>
    <name evidence="2" type="ORF">HEB29_005602</name>
</gene>
<dbReference type="EMBL" id="JACCCF010000001">
    <property type="protein sequence ID" value="NYE44591.1"/>
    <property type="molecule type" value="Genomic_DNA"/>
</dbReference>
<dbReference type="AlphaFoldDB" id="A0A7Y9KWS5"/>
<dbReference type="Proteomes" id="UP000530403">
    <property type="component" value="Unassembled WGS sequence"/>
</dbReference>
<protein>
    <submittedName>
        <fullName evidence="2">Uncharacterized protein</fullName>
    </submittedName>
</protein>
<reference evidence="2 3" key="1">
    <citation type="submission" date="2020-07" db="EMBL/GenBank/DDBJ databases">
        <title>Sequencing the genomes of 1000 actinobacteria strains.</title>
        <authorList>
            <person name="Klenk H.-P."/>
        </authorList>
    </citation>
    <scope>NUCLEOTIDE SEQUENCE [LARGE SCALE GENOMIC DNA]</scope>
    <source>
        <strain evidence="2 3">DSM 41455</strain>
    </source>
</reference>
<proteinExistence type="predicted"/>
<comment type="caution">
    <text evidence="2">The sequence shown here is derived from an EMBL/GenBank/DDBJ whole genome shotgun (WGS) entry which is preliminary data.</text>
</comment>
<dbReference type="RefSeq" id="WP_246353266.1">
    <property type="nucleotide sequence ID" value="NZ_BAAAUE010000022.1"/>
</dbReference>
<name>A0A7Y9KWS5_9ACTN</name>
<accession>A0A7Y9KWS5</accession>
<feature type="region of interest" description="Disordered" evidence="1">
    <location>
        <begin position="38"/>
        <end position="101"/>
    </location>
</feature>
<evidence type="ECO:0000313" key="3">
    <source>
        <dbReference type="Proteomes" id="UP000530403"/>
    </source>
</evidence>
<evidence type="ECO:0000313" key="2">
    <source>
        <dbReference type="EMBL" id="NYE44591.1"/>
    </source>
</evidence>